<dbReference type="RefSeq" id="WP_121836053.1">
    <property type="nucleotide sequence ID" value="NZ_RCVM01000017.1"/>
</dbReference>
<gene>
    <name evidence="1" type="ORF">EAF07_08055</name>
</gene>
<organism evidence="1 2">
    <name type="scientific">Streptococcus hillyeri</name>
    <dbReference type="NCBI Taxonomy" id="2282420"/>
    <lineage>
        <taxon>Bacteria</taxon>
        <taxon>Bacillati</taxon>
        <taxon>Bacillota</taxon>
        <taxon>Bacilli</taxon>
        <taxon>Lactobacillales</taxon>
        <taxon>Streptococcaceae</taxon>
        <taxon>Streptococcus</taxon>
    </lineage>
</organism>
<dbReference type="Proteomes" id="UP000279194">
    <property type="component" value="Unassembled WGS sequence"/>
</dbReference>
<proteinExistence type="predicted"/>
<reference evidence="1 2" key="1">
    <citation type="submission" date="2018-10" db="EMBL/GenBank/DDBJ databases">
        <title>Streptococcus hillyeri sp. nov., isolated from equine tracheal sample.</title>
        <authorList>
            <person name="Macfadyen A.C."/>
            <person name="Waller A."/>
            <person name="Paterson G.K."/>
        </authorList>
    </citation>
    <scope>NUCLEOTIDE SEQUENCE [LARGE SCALE GENOMIC DNA]</scope>
    <source>
        <strain evidence="1 2">28462</strain>
    </source>
</reference>
<dbReference type="OrthoDB" id="2224347at2"/>
<accession>A0A3L9DMK4</accession>
<protein>
    <submittedName>
        <fullName evidence="1">Uncharacterized protein</fullName>
    </submittedName>
</protein>
<keyword evidence="2" id="KW-1185">Reference proteome</keyword>
<evidence type="ECO:0000313" key="2">
    <source>
        <dbReference type="Proteomes" id="UP000279194"/>
    </source>
</evidence>
<dbReference type="EMBL" id="RCVM01000017">
    <property type="protein sequence ID" value="RLY02195.1"/>
    <property type="molecule type" value="Genomic_DNA"/>
</dbReference>
<sequence>MKEFIDNLCQLTVKKQITWETIHHLNVHGEPYSQQFQHILPDKSFFTNYDGRTLIVLYGEVRDFIRSETVRRYFFQELVGDEIQRLKAPESEVIKLHTIITIT</sequence>
<evidence type="ECO:0000313" key="1">
    <source>
        <dbReference type="EMBL" id="RLY02195.1"/>
    </source>
</evidence>
<dbReference type="AlphaFoldDB" id="A0A3L9DMK4"/>
<comment type="caution">
    <text evidence="1">The sequence shown here is derived from an EMBL/GenBank/DDBJ whole genome shotgun (WGS) entry which is preliminary data.</text>
</comment>
<name>A0A3L9DMK4_9STRE</name>